<proteinExistence type="predicted"/>
<reference evidence="1" key="1">
    <citation type="submission" date="2018-05" db="EMBL/GenBank/DDBJ databases">
        <authorList>
            <person name="Lanie J.A."/>
            <person name="Ng W.-L."/>
            <person name="Kazmierczak K.M."/>
            <person name="Andrzejewski T.M."/>
            <person name="Davidsen T.M."/>
            <person name="Wayne K.J."/>
            <person name="Tettelin H."/>
            <person name="Glass J.I."/>
            <person name="Rusch D."/>
            <person name="Podicherti R."/>
            <person name="Tsui H.-C.T."/>
            <person name="Winkler M.E."/>
        </authorList>
    </citation>
    <scope>NUCLEOTIDE SEQUENCE</scope>
</reference>
<gene>
    <name evidence="1" type="ORF">METZ01_LOCUS108541</name>
</gene>
<organism evidence="1">
    <name type="scientific">marine metagenome</name>
    <dbReference type="NCBI Taxonomy" id="408172"/>
    <lineage>
        <taxon>unclassified sequences</taxon>
        <taxon>metagenomes</taxon>
        <taxon>ecological metagenomes</taxon>
    </lineage>
</organism>
<dbReference type="SUPFAM" id="SSF53383">
    <property type="entry name" value="PLP-dependent transferases"/>
    <property type="match status" value="1"/>
</dbReference>
<dbReference type="GO" id="GO:0030170">
    <property type="term" value="F:pyridoxal phosphate binding"/>
    <property type="evidence" value="ECO:0007669"/>
    <property type="project" value="TreeGrafter"/>
</dbReference>
<dbReference type="Gene3D" id="3.40.640.10">
    <property type="entry name" value="Type I PLP-dependent aspartate aminotransferase-like (Major domain)"/>
    <property type="match status" value="1"/>
</dbReference>
<evidence type="ECO:0000313" key="1">
    <source>
        <dbReference type="EMBL" id="SVA55687.1"/>
    </source>
</evidence>
<name>A0A381WUV4_9ZZZZ</name>
<dbReference type="PANTHER" id="PTHR30244:SF34">
    <property type="entry name" value="DTDP-4-AMINO-4,6-DIDEOXYGALACTOSE TRANSAMINASE"/>
    <property type="match status" value="1"/>
</dbReference>
<dbReference type="PANTHER" id="PTHR30244">
    <property type="entry name" value="TRANSAMINASE"/>
    <property type="match status" value="1"/>
</dbReference>
<accession>A0A381WUV4</accession>
<dbReference type="InterPro" id="IPR015422">
    <property type="entry name" value="PyrdxlP-dep_Trfase_small"/>
</dbReference>
<dbReference type="Pfam" id="PF01041">
    <property type="entry name" value="DegT_DnrJ_EryC1"/>
    <property type="match status" value="1"/>
</dbReference>
<dbReference type="PIRSF" id="PIRSF000390">
    <property type="entry name" value="PLP_StrS"/>
    <property type="match status" value="1"/>
</dbReference>
<dbReference type="GO" id="GO:0000271">
    <property type="term" value="P:polysaccharide biosynthetic process"/>
    <property type="evidence" value="ECO:0007669"/>
    <property type="project" value="TreeGrafter"/>
</dbReference>
<dbReference type="GO" id="GO:0008483">
    <property type="term" value="F:transaminase activity"/>
    <property type="evidence" value="ECO:0007669"/>
    <property type="project" value="TreeGrafter"/>
</dbReference>
<dbReference type="CDD" id="cd00616">
    <property type="entry name" value="AHBA_syn"/>
    <property type="match status" value="1"/>
</dbReference>
<dbReference type="InterPro" id="IPR000653">
    <property type="entry name" value="DegT/StrS_aminotransferase"/>
</dbReference>
<dbReference type="AlphaFoldDB" id="A0A381WUV4"/>
<dbReference type="InterPro" id="IPR015424">
    <property type="entry name" value="PyrdxlP-dep_Trfase"/>
</dbReference>
<evidence type="ECO:0008006" key="2">
    <source>
        <dbReference type="Google" id="ProtNLM"/>
    </source>
</evidence>
<dbReference type="Gene3D" id="3.90.1150.10">
    <property type="entry name" value="Aspartate Aminotransferase, domain 1"/>
    <property type="match status" value="1"/>
</dbReference>
<protein>
    <recommendedName>
        <fullName evidence="2">DegT/DnrJ/EryC1/StrS aminotransferase</fullName>
    </recommendedName>
</protein>
<dbReference type="InterPro" id="IPR015421">
    <property type="entry name" value="PyrdxlP-dep_Trfase_major"/>
</dbReference>
<dbReference type="EMBL" id="UINC01012802">
    <property type="protein sequence ID" value="SVA55687.1"/>
    <property type="molecule type" value="Genomic_DNA"/>
</dbReference>
<sequence length="425" mass="49148">MTKIKLAKKIIKNHFLDLERNQRKFVPGKSKIPLAFPPYDAKEVCEALDSMMRLKTTMGNKVRKFEIEFAKYVGTKYSIMVNSGSSANLLALSILTNPHLRNKRIKAGDEIITPAVTWPTTVYPISNVGAVPKFVDVNLDDFSINVDEIENSITKKTKAVMLVHLLGNPCDMRKIKKIVKKHNLWLIEDACEAHGAKYYQKHVGSFGDLSTFSFFASHHITTMEGGMVLTSNKTLYELGKSLRTFGWVRDLSSRKTLEKKYQKIDPRFLFVNMGYNFRPTELQGAFGIHQIKKLENLVKIRIKNATFWNKKLSPYEEFLILPKLKKRYRKSFLFYPLTVIKNNYFSKQELVNYLEKAGIETRPVMAGNILEQPVSKIIKFRKNSKLKNAQYIMRHSFLIGNHHRIKESEREFIANTIINFINKKT</sequence>